<evidence type="ECO:0000256" key="1">
    <source>
        <dbReference type="ARBA" id="ARBA00011738"/>
    </source>
</evidence>
<dbReference type="Proteomes" id="UP000054279">
    <property type="component" value="Unassembled WGS sequence"/>
</dbReference>
<evidence type="ECO:0000256" key="4">
    <source>
        <dbReference type="ARBA" id="ARBA00024855"/>
    </source>
</evidence>
<dbReference type="AlphaFoldDB" id="A0A0C9UZZ6"/>
<evidence type="ECO:0000256" key="3">
    <source>
        <dbReference type="ARBA" id="ARBA00022704"/>
    </source>
</evidence>
<accession>A0A0C9UZZ6</accession>
<protein>
    <submittedName>
        <fullName evidence="6">Uncharacterized protein</fullName>
    </submittedName>
</protein>
<reference evidence="6 7" key="1">
    <citation type="submission" date="2014-06" db="EMBL/GenBank/DDBJ databases">
        <title>Evolutionary Origins and Diversification of the Mycorrhizal Mutualists.</title>
        <authorList>
            <consortium name="DOE Joint Genome Institute"/>
            <consortium name="Mycorrhizal Genomics Consortium"/>
            <person name="Kohler A."/>
            <person name="Kuo A."/>
            <person name="Nagy L.G."/>
            <person name="Floudas D."/>
            <person name="Copeland A."/>
            <person name="Barry K.W."/>
            <person name="Cichocki N."/>
            <person name="Veneault-Fourrey C."/>
            <person name="LaButti K."/>
            <person name="Lindquist E.A."/>
            <person name="Lipzen A."/>
            <person name="Lundell T."/>
            <person name="Morin E."/>
            <person name="Murat C."/>
            <person name="Riley R."/>
            <person name="Ohm R."/>
            <person name="Sun H."/>
            <person name="Tunlid A."/>
            <person name="Henrissat B."/>
            <person name="Grigoriev I.V."/>
            <person name="Hibbett D.S."/>
            <person name="Martin F."/>
        </authorList>
    </citation>
    <scope>NUCLEOTIDE SEQUENCE [LARGE SCALE GENOMIC DNA]</scope>
    <source>
        <strain evidence="6 7">SS14</strain>
    </source>
</reference>
<dbReference type="Gene3D" id="2.80.10.50">
    <property type="match status" value="1"/>
</dbReference>
<name>A0A0C9UZZ6_SPHS4</name>
<keyword evidence="3" id="KW-0789">Thiol protease inhibitor</keyword>
<comment type="function">
    <text evidence="4">Binds and inhibits cysteine proteinases. Inhibits most strongly papain and cathepsin L, more weakly bromelain and cathepsin B while it is completely ineffective against cathepsin H.</text>
</comment>
<comment type="similarity">
    <text evidence="5">Belongs to the protease inhibitor I48 family.</text>
</comment>
<evidence type="ECO:0000313" key="6">
    <source>
        <dbReference type="EMBL" id="KIJ30926.1"/>
    </source>
</evidence>
<dbReference type="GO" id="GO:0004869">
    <property type="term" value="F:cysteine-type endopeptidase inhibitor activity"/>
    <property type="evidence" value="ECO:0007669"/>
    <property type="project" value="UniProtKB-KW"/>
</dbReference>
<dbReference type="HOGENOM" id="CLU_1579391_0_0_1"/>
<evidence type="ECO:0000256" key="2">
    <source>
        <dbReference type="ARBA" id="ARBA00022690"/>
    </source>
</evidence>
<dbReference type="EMBL" id="KN837251">
    <property type="protein sequence ID" value="KIJ30926.1"/>
    <property type="molecule type" value="Genomic_DNA"/>
</dbReference>
<dbReference type="InterPro" id="IPR019508">
    <property type="entry name" value="Prot_inh_I48_clitocypin"/>
</dbReference>
<gene>
    <name evidence="6" type="ORF">M422DRAFT_267444</name>
</gene>
<keyword evidence="7" id="KW-1185">Reference proteome</keyword>
<comment type="subunit">
    <text evidence="1">Homodimer.</text>
</comment>
<organism evidence="6 7">
    <name type="scientific">Sphaerobolus stellatus (strain SS14)</name>
    <dbReference type="NCBI Taxonomy" id="990650"/>
    <lineage>
        <taxon>Eukaryota</taxon>
        <taxon>Fungi</taxon>
        <taxon>Dikarya</taxon>
        <taxon>Basidiomycota</taxon>
        <taxon>Agaricomycotina</taxon>
        <taxon>Agaricomycetes</taxon>
        <taxon>Phallomycetidae</taxon>
        <taxon>Geastrales</taxon>
        <taxon>Sphaerobolaceae</taxon>
        <taxon>Sphaerobolus</taxon>
    </lineage>
</organism>
<evidence type="ECO:0000256" key="5">
    <source>
        <dbReference type="ARBA" id="ARBA00025775"/>
    </source>
</evidence>
<dbReference type="Pfam" id="PF10467">
    <property type="entry name" value="Inhibitor_I48"/>
    <property type="match status" value="1"/>
</dbReference>
<evidence type="ECO:0000313" key="7">
    <source>
        <dbReference type="Proteomes" id="UP000054279"/>
    </source>
</evidence>
<keyword evidence="2" id="KW-0646">Protease inhibitor</keyword>
<proteinExistence type="inferred from homology"/>
<sequence>MSLKPNAVCNIHFIPPHCQEVIGGVYATAVAEGAPVNALAAVPSTFEYQEWKLVPVEGKRNAYLIQSTKIFSADHAPLGFSLQDSTVIAGKEVVLGINGSEWQLMEVNGLYAIQANLNNPHIIGVTYYIGVSDDGKLVLKPCAITPASFANRPTWQFNIQN</sequence>